<evidence type="ECO:0000313" key="2">
    <source>
        <dbReference type="Proteomes" id="UP000292447"/>
    </source>
</evidence>
<sequence>MRPMHAVVSNAKKKAKKLAPAGGPKNLYKLGVANPFPPLFSLSSTDLPTTSPSLTMQFSAVAILAAVASAASTITETDSFSTLVTITSCESTVTDCPARHSTSSNWTTTASVSSYEGAANKQYAAGAVALAAGALLAL</sequence>
<accession>A0A4P6XUJ5</accession>
<dbReference type="Proteomes" id="UP000292447">
    <property type="component" value="Chromosome IV"/>
</dbReference>
<dbReference type="EMBL" id="CP034459">
    <property type="protein sequence ID" value="QBM89594.1"/>
    <property type="molecule type" value="Genomic_DNA"/>
</dbReference>
<evidence type="ECO:0000313" key="1">
    <source>
        <dbReference type="EMBL" id="QBM89594.1"/>
    </source>
</evidence>
<protein>
    <submittedName>
        <fullName evidence="1">Uncharacterized protein</fullName>
    </submittedName>
</protein>
<dbReference type="AlphaFoldDB" id="A0A4P6XUJ5"/>
<proteinExistence type="predicted"/>
<organism evidence="1 2">
    <name type="scientific">Metschnikowia aff. pulcherrima</name>
    <dbReference type="NCBI Taxonomy" id="2163413"/>
    <lineage>
        <taxon>Eukaryota</taxon>
        <taxon>Fungi</taxon>
        <taxon>Dikarya</taxon>
        <taxon>Ascomycota</taxon>
        <taxon>Saccharomycotina</taxon>
        <taxon>Pichiomycetes</taxon>
        <taxon>Metschnikowiaceae</taxon>
        <taxon>Metschnikowia</taxon>
    </lineage>
</organism>
<name>A0A4P6XUJ5_9ASCO</name>
<keyword evidence="2" id="KW-1185">Reference proteome</keyword>
<gene>
    <name evidence="1" type="ORF">METSCH_D06720</name>
</gene>
<reference evidence="2" key="1">
    <citation type="submission" date="2019-03" db="EMBL/GenBank/DDBJ databases">
        <title>Snf2 controls pulcherriminic acid biosynthesis and connects pigmentation and antifungal activity of the yeast Metschnikowia pulcherrima.</title>
        <authorList>
            <person name="Gore-Lloyd D."/>
            <person name="Sumann I."/>
            <person name="Brachmann A.O."/>
            <person name="Schneeberger K."/>
            <person name="Ortiz-Merino R.A."/>
            <person name="Moreno-Beltran M."/>
            <person name="Schlaefli M."/>
            <person name="Kirner P."/>
            <person name="Santos Kron A."/>
            <person name="Wolfe K.H."/>
            <person name="Piel J."/>
            <person name="Ahrens C.H."/>
            <person name="Henk D."/>
            <person name="Freimoser F.M."/>
        </authorList>
    </citation>
    <scope>NUCLEOTIDE SEQUENCE [LARGE SCALE GENOMIC DNA]</scope>
    <source>
        <strain evidence="2">APC 1.2</strain>
    </source>
</reference>